<keyword evidence="1" id="KW-0472">Membrane</keyword>
<gene>
    <name evidence="2" type="ORF">B0H94_1126</name>
</gene>
<feature type="transmembrane region" description="Helical" evidence="1">
    <location>
        <begin position="39"/>
        <end position="60"/>
    </location>
</feature>
<dbReference type="EMBL" id="PYAV01000012">
    <property type="protein sequence ID" value="PSL42923.1"/>
    <property type="molecule type" value="Genomic_DNA"/>
</dbReference>
<comment type="caution">
    <text evidence="2">The sequence shown here is derived from an EMBL/GenBank/DDBJ whole genome shotgun (WGS) entry which is preliminary data.</text>
</comment>
<reference evidence="2 3" key="1">
    <citation type="submission" date="2018-03" db="EMBL/GenBank/DDBJ databases">
        <title>Genomic Encyclopedia of Type Strains, Phase III (KMG-III): the genomes of soil and plant-associated and newly described type strains.</title>
        <authorList>
            <person name="Whitman W."/>
        </authorList>
    </citation>
    <scope>NUCLEOTIDE SEQUENCE [LARGE SCALE GENOMIC DNA]</scope>
    <source>
        <strain evidence="2 3">CGMCC 1.07653</strain>
    </source>
</reference>
<feature type="transmembrane region" description="Helical" evidence="1">
    <location>
        <begin position="6"/>
        <end position="27"/>
    </location>
</feature>
<sequence length="70" mass="7701">MNAGEASVLTLTIVWLLLFAVGVMFIMVARLMFGKYDTYAYISLVLGVVLLTLSIVTYFAQPISIGRLLV</sequence>
<dbReference type="Proteomes" id="UP000242310">
    <property type="component" value="Unassembled WGS sequence"/>
</dbReference>
<keyword evidence="1" id="KW-0812">Transmembrane</keyword>
<proteinExistence type="predicted"/>
<protein>
    <submittedName>
        <fullName evidence="2">Uncharacterized protein</fullName>
    </submittedName>
</protein>
<name>A0A2P8H9K7_9BACI</name>
<evidence type="ECO:0000313" key="3">
    <source>
        <dbReference type="Proteomes" id="UP000242310"/>
    </source>
</evidence>
<accession>A0A2P8H9K7</accession>
<dbReference type="AlphaFoldDB" id="A0A2P8H9K7"/>
<evidence type="ECO:0000256" key="1">
    <source>
        <dbReference type="SAM" id="Phobius"/>
    </source>
</evidence>
<evidence type="ECO:0000313" key="2">
    <source>
        <dbReference type="EMBL" id="PSL42923.1"/>
    </source>
</evidence>
<organism evidence="2 3">
    <name type="scientific">Salsuginibacillus halophilus</name>
    <dbReference type="NCBI Taxonomy" id="517424"/>
    <lineage>
        <taxon>Bacteria</taxon>
        <taxon>Bacillati</taxon>
        <taxon>Bacillota</taxon>
        <taxon>Bacilli</taxon>
        <taxon>Bacillales</taxon>
        <taxon>Bacillaceae</taxon>
        <taxon>Salsuginibacillus</taxon>
    </lineage>
</organism>
<keyword evidence="3" id="KW-1185">Reference proteome</keyword>
<keyword evidence="1" id="KW-1133">Transmembrane helix</keyword>